<dbReference type="RefSeq" id="WP_170980162.1">
    <property type="nucleotide sequence ID" value="NZ_CP124733.1"/>
</dbReference>
<dbReference type="Proteomes" id="UP000298664">
    <property type="component" value="Chromosome Circular"/>
</dbReference>
<dbReference type="AlphaFoldDB" id="A0AAF0H9W1"/>
<gene>
    <name evidence="1" type="ORF">CFBP5477_003485</name>
</gene>
<proteinExistence type="predicted"/>
<sequence length="56" mass="5987">MRVADVVAIKNPDQLHSKLRRSRGSICPWLDLLILSITPSGHGIPDGALKAASLVV</sequence>
<evidence type="ECO:0000313" key="2">
    <source>
        <dbReference type="Proteomes" id="UP000298664"/>
    </source>
</evidence>
<dbReference type="EMBL" id="CP124733">
    <property type="protein sequence ID" value="WHA41707.1"/>
    <property type="molecule type" value="Genomic_DNA"/>
</dbReference>
<protein>
    <submittedName>
        <fullName evidence="1">Uncharacterized protein</fullName>
    </submittedName>
</protein>
<reference evidence="1" key="1">
    <citation type="submission" date="2023-05" db="EMBL/GenBank/DDBJ databases">
        <title>Complete genome sequence of Agrobacterium larrymoorei CFBP5477.</title>
        <authorList>
            <person name="Yen H.-C."/>
            <person name="Chou L."/>
            <person name="Lin Y.-C."/>
            <person name="Lai E.-M."/>
            <person name="Kuo C.-H."/>
        </authorList>
    </citation>
    <scope>NUCLEOTIDE SEQUENCE</scope>
    <source>
        <strain evidence="1">CFBP5477</strain>
    </source>
</reference>
<accession>A0AAF0H9W1</accession>
<name>A0AAF0H9W1_9HYPH</name>
<evidence type="ECO:0000313" key="1">
    <source>
        <dbReference type="EMBL" id="WHA41707.1"/>
    </source>
</evidence>
<organism evidence="1 2">
    <name type="scientific">Agrobacterium larrymoorei</name>
    <dbReference type="NCBI Taxonomy" id="160699"/>
    <lineage>
        <taxon>Bacteria</taxon>
        <taxon>Pseudomonadati</taxon>
        <taxon>Pseudomonadota</taxon>
        <taxon>Alphaproteobacteria</taxon>
        <taxon>Hyphomicrobiales</taxon>
        <taxon>Rhizobiaceae</taxon>
        <taxon>Rhizobium/Agrobacterium group</taxon>
        <taxon>Agrobacterium</taxon>
    </lineage>
</organism>